<reference evidence="2 3" key="1">
    <citation type="submission" date="2021-01" db="EMBL/GenBank/DDBJ databases">
        <title>Chryseolinea sp. Jin1 Genome sequencing and assembly.</title>
        <authorList>
            <person name="Kim I."/>
        </authorList>
    </citation>
    <scope>NUCLEOTIDE SEQUENCE [LARGE SCALE GENOMIC DNA]</scope>
    <source>
        <strain evidence="2 3">Jin1</strain>
    </source>
</reference>
<organism evidence="2 3">
    <name type="scientific">Chryseolinea lacunae</name>
    <dbReference type="NCBI Taxonomy" id="2801331"/>
    <lineage>
        <taxon>Bacteria</taxon>
        <taxon>Pseudomonadati</taxon>
        <taxon>Bacteroidota</taxon>
        <taxon>Cytophagia</taxon>
        <taxon>Cytophagales</taxon>
        <taxon>Fulvivirgaceae</taxon>
        <taxon>Chryseolinea</taxon>
    </lineage>
</organism>
<evidence type="ECO:0000313" key="2">
    <source>
        <dbReference type="EMBL" id="MBL0740635.1"/>
    </source>
</evidence>
<gene>
    <name evidence="2" type="ORF">JI741_05365</name>
</gene>
<protein>
    <recommendedName>
        <fullName evidence="4">PH domain-containing protein</fullName>
    </recommendedName>
</protein>
<evidence type="ECO:0000256" key="1">
    <source>
        <dbReference type="SAM" id="Phobius"/>
    </source>
</evidence>
<evidence type="ECO:0000313" key="3">
    <source>
        <dbReference type="Proteomes" id="UP000613030"/>
    </source>
</evidence>
<feature type="transmembrane region" description="Helical" evidence="1">
    <location>
        <begin position="12"/>
        <end position="32"/>
    </location>
</feature>
<keyword evidence="1" id="KW-1133">Transmembrane helix</keyword>
<keyword evidence="1" id="KW-0472">Membrane</keyword>
<accession>A0ABS1KME0</accession>
<comment type="caution">
    <text evidence="2">The sequence shown here is derived from an EMBL/GenBank/DDBJ whole genome shotgun (WGS) entry which is preliminary data.</text>
</comment>
<dbReference type="EMBL" id="JAERRB010000001">
    <property type="protein sequence ID" value="MBL0740635.1"/>
    <property type="molecule type" value="Genomic_DNA"/>
</dbReference>
<feature type="transmembrane region" description="Helical" evidence="1">
    <location>
        <begin position="38"/>
        <end position="61"/>
    </location>
</feature>
<evidence type="ECO:0008006" key="4">
    <source>
        <dbReference type="Google" id="ProtNLM"/>
    </source>
</evidence>
<dbReference type="RefSeq" id="WP_202007958.1">
    <property type="nucleotide sequence ID" value="NZ_JAERRB010000001.1"/>
</dbReference>
<name>A0ABS1KME0_9BACT</name>
<keyword evidence="3" id="KW-1185">Reference proteome</keyword>
<proteinExistence type="predicted"/>
<sequence>MTKSFRYKPPFFFIFLGLGFLFVSFPMLILAGNAEVGLSMLAGFLGLSGLALGIFFTLKFITNFGGDLRIHDDFIEIPLRGRKYATINFRDIKKITKIDTFDNVIELSSKSGLHVIEGHWMKKNDFQELKAILLKSIK</sequence>
<keyword evidence="1" id="KW-0812">Transmembrane</keyword>
<dbReference type="Proteomes" id="UP000613030">
    <property type="component" value="Unassembled WGS sequence"/>
</dbReference>